<feature type="compositionally biased region" description="Acidic residues" evidence="2">
    <location>
        <begin position="480"/>
        <end position="494"/>
    </location>
</feature>
<sequence length="560" mass="64098">MSSQEERSSSTSAQHGGKKQRKRINLDLKMKIIKAHEEGKKVKTIGEEEGLACSTVCTILKDKEKIKEAIKSAPRTDAIITRNRTGLLSKTEQLLVLWIDDQIQKRIPISLHRIQAKARSVFETLKQGAGEECSETFGASRGWFVRFQKRYNYYNIRTTGEAVSTDEEAAQHFPDKLDETVVEGNYTPQQIFNVDETGLYWKKMPERTYIHREAKTMPGSKALKDKITLLLGGNVSGFKLKPLLIHRSENPHAFKNINKHALPVYYRSNKKAWVTQVIFEDWFMTCFVPQVRTYCLENSIPFRVLLLLDDAPGHPPHLGNLYPHVKVVYLPKNTTPLLQPMDQGAIATFKAHYLRATFAKATAAMEKEEITVSDFWKSYNILHCIQNIGAAWRDVTTECMQGIWRKCLKRFAVLVKNWEGFDQKENLQVISQDIVTLAKSLDLDIDARDVEDWIAYTEGELSNEELIQLQNQLEGQGEVEAGEDEDEEEEEEDGGGGVGVPKKLTLKELAEFFSKMNHVLSFLSDIDPNEERVGRIQREINNILKCYQEIYDAKQKQQQQ</sequence>
<feature type="domain" description="HTH CENPB-type" evidence="3">
    <location>
        <begin position="79"/>
        <end position="157"/>
    </location>
</feature>
<organism evidence="4 5">
    <name type="scientific">Pantherophis guttatus</name>
    <name type="common">Corn snake</name>
    <name type="synonym">Elaphe guttata</name>
    <dbReference type="NCBI Taxonomy" id="94885"/>
    <lineage>
        <taxon>Eukaryota</taxon>
        <taxon>Metazoa</taxon>
        <taxon>Chordata</taxon>
        <taxon>Craniata</taxon>
        <taxon>Vertebrata</taxon>
        <taxon>Euteleostomi</taxon>
        <taxon>Lepidosauria</taxon>
        <taxon>Squamata</taxon>
        <taxon>Bifurcata</taxon>
        <taxon>Unidentata</taxon>
        <taxon>Episquamata</taxon>
        <taxon>Toxicofera</taxon>
        <taxon>Serpentes</taxon>
        <taxon>Colubroidea</taxon>
        <taxon>Colubridae</taxon>
        <taxon>Colubrinae</taxon>
        <taxon>Pantherophis</taxon>
    </lineage>
</organism>
<dbReference type="Pfam" id="PF03221">
    <property type="entry name" value="HTH_Tnp_Tc5"/>
    <property type="match status" value="1"/>
</dbReference>
<keyword evidence="4" id="KW-1185">Reference proteome</keyword>
<evidence type="ECO:0000256" key="1">
    <source>
        <dbReference type="ARBA" id="ARBA00023125"/>
    </source>
</evidence>
<dbReference type="InterPro" id="IPR050863">
    <property type="entry name" value="CenT-Element_Derived"/>
</dbReference>
<keyword evidence="1" id="KW-0238">DNA-binding</keyword>
<dbReference type="Gene3D" id="1.10.10.60">
    <property type="entry name" value="Homeodomain-like"/>
    <property type="match status" value="2"/>
</dbReference>
<dbReference type="PANTHER" id="PTHR19303">
    <property type="entry name" value="TRANSPOSON"/>
    <property type="match status" value="1"/>
</dbReference>
<dbReference type="InterPro" id="IPR009057">
    <property type="entry name" value="Homeodomain-like_sf"/>
</dbReference>
<dbReference type="SUPFAM" id="SSF46689">
    <property type="entry name" value="Homeodomain-like"/>
    <property type="match status" value="2"/>
</dbReference>
<dbReference type="Pfam" id="PF03184">
    <property type="entry name" value="DDE_1"/>
    <property type="match status" value="1"/>
</dbReference>
<evidence type="ECO:0000256" key="2">
    <source>
        <dbReference type="SAM" id="MobiDB-lite"/>
    </source>
</evidence>
<gene>
    <name evidence="5 6" type="primary">TIGD1</name>
</gene>
<dbReference type="RefSeq" id="XP_060543744.1">
    <property type="nucleotide sequence ID" value="XM_060687761.1"/>
</dbReference>
<dbReference type="PANTHER" id="PTHR19303:SF26">
    <property type="entry name" value="TIGGER TRANSPOSABLE ELEMENT-DERIVED PROTEIN 1"/>
    <property type="match status" value="1"/>
</dbReference>
<evidence type="ECO:0000313" key="6">
    <source>
        <dbReference type="RefSeq" id="XP_060543744.1"/>
    </source>
</evidence>
<dbReference type="Proteomes" id="UP001652622">
    <property type="component" value="Unplaced"/>
</dbReference>
<evidence type="ECO:0000313" key="4">
    <source>
        <dbReference type="Proteomes" id="UP001652622"/>
    </source>
</evidence>
<protein>
    <submittedName>
        <fullName evidence="5 6">Tigger transposable element-derived protein 1</fullName>
    </submittedName>
</protein>
<name>A0ABM3Z5T6_PANGU</name>
<evidence type="ECO:0000259" key="3">
    <source>
        <dbReference type="PROSITE" id="PS51253"/>
    </source>
</evidence>
<dbReference type="RefSeq" id="XP_060543739.1">
    <property type="nucleotide sequence ID" value="XM_060687756.1"/>
</dbReference>
<dbReference type="InterPro" id="IPR004875">
    <property type="entry name" value="DDE_SF_endonuclease_dom"/>
</dbReference>
<dbReference type="PROSITE" id="PS51253">
    <property type="entry name" value="HTH_CENPB"/>
    <property type="match status" value="1"/>
</dbReference>
<reference evidence="5 6" key="1">
    <citation type="submission" date="2025-05" db="UniProtKB">
        <authorList>
            <consortium name="RefSeq"/>
        </authorList>
    </citation>
    <scope>IDENTIFICATION</scope>
    <source>
        <tissue evidence="5 6">Blood</tissue>
    </source>
</reference>
<evidence type="ECO:0000313" key="5">
    <source>
        <dbReference type="RefSeq" id="XP_060543739.1"/>
    </source>
</evidence>
<accession>A0ABM3Z5T6</accession>
<feature type="region of interest" description="Disordered" evidence="2">
    <location>
        <begin position="474"/>
        <end position="501"/>
    </location>
</feature>
<proteinExistence type="predicted"/>
<dbReference type="SMART" id="SM00674">
    <property type="entry name" value="CENPB"/>
    <property type="match status" value="1"/>
</dbReference>
<feature type="region of interest" description="Disordered" evidence="2">
    <location>
        <begin position="1"/>
        <end position="21"/>
    </location>
</feature>
<dbReference type="GeneID" id="132710739"/>
<dbReference type="InterPro" id="IPR006600">
    <property type="entry name" value="HTH_CenpB_DNA-bd_dom"/>
</dbReference>